<accession>A0A7W2HJD3</accession>
<feature type="compositionally biased region" description="Basic and acidic residues" evidence="1">
    <location>
        <begin position="20"/>
        <end position="35"/>
    </location>
</feature>
<proteinExistence type="predicted"/>
<gene>
    <name evidence="2" type="ORF">H1V43_32700</name>
</gene>
<protein>
    <submittedName>
        <fullName evidence="2">Uncharacterized protein</fullName>
    </submittedName>
</protein>
<organism evidence="2 3">
    <name type="scientific">Streptomyces himalayensis subsp. aureolus</name>
    <dbReference type="NCBI Taxonomy" id="2758039"/>
    <lineage>
        <taxon>Bacteria</taxon>
        <taxon>Bacillati</taxon>
        <taxon>Actinomycetota</taxon>
        <taxon>Actinomycetes</taxon>
        <taxon>Kitasatosporales</taxon>
        <taxon>Streptomycetaceae</taxon>
        <taxon>Streptomyces</taxon>
        <taxon>Streptomyces himalayensis</taxon>
    </lineage>
</organism>
<dbReference type="EMBL" id="JACEQY010000050">
    <property type="protein sequence ID" value="MBA4866012.1"/>
    <property type="molecule type" value="Genomic_DNA"/>
</dbReference>
<reference evidence="2 3" key="1">
    <citation type="submission" date="2020-07" db="EMBL/GenBank/DDBJ databases">
        <title>Streptomyces isolated from Indian soil.</title>
        <authorList>
            <person name="Mandal S."/>
            <person name="Maiti P.K."/>
        </authorList>
    </citation>
    <scope>NUCLEOTIDE SEQUENCE [LARGE SCALE GENOMIC DNA]</scope>
    <source>
        <strain evidence="2 3">PSKA54</strain>
    </source>
</reference>
<evidence type="ECO:0000313" key="2">
    <source>
        <dbReference type="EMBL" id="MBA4866012.1"/>
    </source>
</evidence>
<feature type="region of interest" description="Disordered" evidence="1">
    <location>
        <begin position="1"/>
        <end position="50"/>
    </location>
</feature>
<sequence>MPDYGGAWRAAGHSPPVDDASARRVRAEAGSDKRSAPATVRAGAGAAGVG</sequence>
<evidence type="ECO:0000256" key="1">
    <source>
        <dbReference type="SAM" id="MobiDB-lite"/>
    </source>
</evidence>
<dbReference type="Proteomes" id="UP000586976">
    <property type="component" value="Unassembled WGS sequence"/>
</dbReference>
<dbReference type="RefSeq" id="WP_181867448.1">
    <property type="nucleotide sequence ID" value="NZ_JACEQY010000050.1"/>
</dbReference>
<name>A0A7W2HJD3_9ACTN</name>
<dbReference type="AlphaFoldDB" id="A0A7W2HJD3"/>
<keyword evidence="3" id="KW-1185">Reference proteome</keyword>
<evidence type="ECO:0000313" key="3">
    <source>
        <dbReference type="Proteomes" id="UP000586976"/>
    </source>
</evidence>
<comment type="caution">
    <text evidence="2">The sequence shown here is derived from an EMBL/GenBank/DDBJ whole genome shotgun (WGS) entry which is preliminary data.</text>
</comment>